<accession>A0A140E4F9</accession>
<sequence length="127" mass="14286">MTFEKNDDKRRFHRIFYHAGAELAGSGQTYPCKIIDLSLRGCLLDLEQPLSGQPDALYSLKFDLSEEISITMEVLATHAVGNRVGFKCVHIDIDSISRLRRLVELNLGDSELLERELAALSDLADHQ</sequence>
<dbReference type="AlphaFoldDB" id="A0A140E4F9"/>
<dbReference type="Proteomes" id="UP000030512">
    <property type="component" value="Chromosome"/>
</dbReference>
<dbReference type="InterPro" id="IPR009875">
    <property type="entry name" value="PilZ_domain"/>
</dbReference>
<organism evidence="3 4">
    <name type="scientific">Methylomonas denitrificans</name>
    <dbReference type="NCBI Taxonomy" id="1538553"/>
    <lineage>
        <taxon>Bacteria</taxon>
        <taxon>Pseudomonadati</taxon>
        <taxon>Pseudomonadota</taxon>
        <taxon>Gammaproteobacteria</taxon>
        <taxon>Methylococcales</taxon>
        <taxon>Methylococcaceae</taxon>
        <taxon>Methylomonas</taxon>
    </lineage>
</organism>
<dbReference type="SUPFAM" id="SSF141371">
    <property type="entry name" value="PilZ domain-like"/>
    <property type="match status" value="1"/>
</dbReference>
<dbReference type="PIRSF" id="PIRSF028141">
    <property type="entry name" value="C-di-GMP_BP_PA4608"/>
    <property type="match status" value="1"/>
</dbReference>
<dbReference type="EMBL" id="CP014476">
    <property type="protein sequence ID" value="AMK75283.1"/>
    <property type="molecule type" value="Genomic_DNA"/>
</dbReference>
<feature type="domain" description="PilZ" evidence="2">
    <location>
        <begin position="8"/>
        <end position="104"/>
    </location>
</feature>
<dbReference type="Gene3D" id="2.40.10.220">
    <property type="entry name" value="predicted glycosyltransferase like domains"/>
    <property type="match status" value="1"/>
</dbReference>
<reference evidence="3 4" key="1">
    <citation type="journal article" date="2015" name="Environ. Microbiol.">
        <title>Methane oxidation coupled to nitrate reduction under hypoxia by the Gammaproteobacterium Methylomonas denitrificans, sp. nov. type strain FJG1.</title>
        <authorList>
            <person name="Kits K.D."/>
            <person name="Klotz M.G."/>
            <person name="Stein L.Y."/>
        </authorList>
    </citation>
    <scope>NUCLEOTIDE SEQUENCE [LARGE SCALE GENOMIC DNA]</scope>
    <source>
        <strain evidence="3 4">FJG1</strain>
    </source>
</reference>
<proteinExistence type="predicted"/>
<protein>
    <recommendedName>
        <fullName evidence="1">Cyclic diguanosine monophosphate-binding protein</fullName>
        <shortName evidence="1">c-di-GMP-binding protein</shortName>
    </recommendedName>
    <alternativeName>
        <fullName evidence="1">Pilz domain-containing protein</fullName>
    </alternativeName>
</protein>
<dbReference type="RefSeq" id="WP_036272097.1">
    <property type="nucleotide sequence ID" value="NZ_CP014476.1"/>
</dbReference>
<keyword evidence="1" id="KW-0973">c-di-GMP</keyword>
<dbReference type="OrthoDB" id="5298508at2"/>
<evidence type="ECO:0000313" key="3">
    <source>
        <dbReference type="EMBL" id="AMK75283.1"/>
    </source>
</evidence>
<comment type="function">
    <text evidence="1">Binds the second messenger bis-(3'-5') cyclic dimeric guanosine monophosphate (c-di-GMP). Can bind two c-di-GMP molecules per monomer. May play a role in bacterial second-messenger regulated processes. Binding to c-di-GMP induces a conformational change of the C- and N-termini resulting in the exposure of a highly negative surface on one side of the protein to a possible effector protein.</text>
</comment>
<name>A0A140E4F9_9GAMM</name>
<comment type="subunit">
    <text evidence="1">Monomer in both c-di-GMP-bound and free forms.</text>
</comment>
<keyword evidence="1" id="KW-0547">Nucleotide-binding</keyword>
<dbReference type="STRING" id="1538553.JT25_002070"/>
<evidence type="ECO:0000313" key="4">
    <source>
        <dbReference type="Proteomes" id="UP000030512"/>
    </source>
</evidence>
<gene>
    <name evidence="3" type="ORF">JT25_002070</name>
</gene>
<keyword evidence="4" id="KW-1185">Reference proteome</keyword>
<evidence type="ECO:0000259" key="2">
    <source>
        <dbReference type="Pfam" id="PF07238"/>
    </source>
</evidence>
<dbReference type="GO" id="GO:0035438">
    <property type="term" value="F:cyclic-di-GMP binding"/>
    <property type="evidence" value="ECO:0007669"/>
    <property type="project" value="InterPro"/>
</dbReference>
<dbReference type="Pfam" id="PF07238">
    <property type="entry name" value="PilZ"/>
    <property type="match status" value="1"/>
</dbReference>
<evidence type="ECO:0000256" key="1">
    <source>
        <dbReference type="PIRNR" id="PIRNR028141"/>
    </source>
</evidence>
<dbReference type="InterPro" id="IPR027021">
    <property type="entry name" value="C-di-GMP_BP_PA4608"/>
</dbReference>
<dbReference type="KEGG" id="mdn:JT25_002070"/>